<sequence length="30" mass="3131">MAFGQGRNVQVNVVEAWAPGLIARVDSASS</sequence>
<comment type="caution">
    <text evidence="1">The sequence shown here is derived from an EMBL/GenBank/DDBJ whole genome shotgun (WGS) entry which is preliminary data.</text>
</comment>
<reference evidence="1 2" key="1">
    <citation type="submission" date="2020-08" db="EMBL/GenBank/DDBJ databases">
        <title>Genomic Encyclopedia of Type Strains, Phase III (KMG-III): the genomes of soil and plant-associated and newly described type strains.</title>
        <authorList>
            <person name="Whitman W."/>
        </authorList>
    </citation>
    <scope>NUCLEOTIDE SEQUENCE [LARGE SCALE GENOMIC DNA]</scope>
    <source>
        <strain evidence="1 2">CECT 3237</strain>
    </source>
</reference>
<evidence type="ECO:0000313" key="2">
    <source>
        <dbReference type="Proteomes" id="UP000572907"/>
    </source>
</evidence>
<proteinExistence type="predicted"/>
<name>A0A7W4ZUR4_9ACTN</name>
<organism evidence="1 2">
    <name type="scientific">Streptomyces violarus</name>
    <dbReference type="NCBI Taxonomy" id="67380"/>
    <lineage>
        <taxon>Bacteria</taxon>
        <taxon>Bacillati</taxon>
        <taxon>Actinomycetota</taxon>
        <taxon>Actinomycetes</taxon>
        <taxon>Kitasatosporales</taxon>
        <taxon>Streptomycetaceae</taxon>
        <taxon>Streptomyces</taxon>
    </lineage>
</organism>
<dbReference type="EMBL" id="JACHXE010000005">
    <property type="protein sequence ID" value="MBB3079088.1"/>
    <property type="molecule type" value="Genomic_DNA"/>
</dbReference>
<keyword evidence="2" id="KW-1185">Reference proteome</keyword>
<evidence type="ECO:0000313" key="1">
    <source>
        <dbReference type="EMBL" id="MBB3079088.1"/>
    </source>
</evidence>
<gene>
    <name evidence="1" type="ORF">FHS41_005619</name>
</gene>
<dbReference type="AlphaFoldDB" id="A0A7W4ZUR4"/>
<accession>A0A7W4ZUR4</accession>
<dbReference type="Proteomes" id="UP000572907">
    <property type="component" value="Unassembled WGS sequence"/>
</dbReference>
<protein>
    <submittedName>
        <fullName evidence="1">Uncharacterized protein</fullName>
    </submittedName>
</protein>